<dbReference type="SUPFAM" id="SSF51905">
    <property type="entry name" value="FAD/NAD(P)-binding domain"/>
    <property type="match status" value="1"/>
</dbReference>
<evidence type="ECO:0000259" key="2">
    <source>
        <dbReference type="Pfam" id="PF01494"/>
    </source>
</evidence>
<organism evidence="3 4">
    <name type="scientific">Nocardioides kongjuensis</name>
    <dbReference type="NCBI Taxonomy" id="349522"/>
    <lineage>
        <taxon>Bacteria</taxon>
        <taxon>Bacillati</taxon>
        <taxon>Actinomycetota</taxon>
        <taxon>Actinomycetes</taxon>
        <taxon>Propionibacteriales</taxon>
        <taxon>Nocardioidaceae</taxon>
        <taxon>Nocardioides</taxon>
    </lineage>
</organism>
<evidence type="ECO:0000313" key="3">
    <source>
        <dbReference type="EMBL" id="NYD31955.1"/>
    </source>
</evidence>
<sequence>MSVEQPEVVVVGAGPTGVTAAIQLAQAGVRTLVLDRWPDVFPQPRAVHFDDEVHRILARLGVGTQVAAISVPGAGLRLLSPTHATMAQFDRTDPRTSNGYPQANMFDQPGLEAVVRSRMHELPLVTFRGGVEVTTVRPNGPERPEVEYVDLTTHEVHTVRPRFVLGCDGANSIVRAAIGSTMRDLGFGEQRWLVVDIATPRDLGHWGGVHQVCDSNRAATYMRIGETRHRWEFALRDDEAAADYQDLDALAPLLAPWDTDIADFEVVRLTEYTFRARLADRWHRDGVFILGDAAHLTPPFIGQGMGAGIRDATNLAWKVAAVLEGTLPVSALDSYEAERAPHARAMIRLASLVGRAMTAGGPVGDRLRGVVVPLLVHLPGVRGRVLDSTTPPLRRSSLVDRGALRRGLGGALCPNPVLASGERLDVEAGQRWVLVSRTAPTRRYAEHLSADDAVVIDAGATPELDRWLGRHQAALVRPDRTVMTVGTVEGVMKRVPFGRSRDTLAAAERS</sequence>
<dbReference type="PANTHER" id="PTHR43476">
    <property type="entry name" value="3-(3-HYDROXY-PHENYL)PROPIONATE/3-HYDROXYCINNAMIC ACID HYDROXYLASE"/>
    <property type="match status" value="1"/>
</dbReference>
<protein>
    <submittedName>
        <fullName evidence="3">3-(3-hydroxy-phenyl)propionate hydroxylase</fullName>
        <ecNumber evidence="3">1.14.13.127</ecNumber>
    </submittedName>
</protein>
<dbReference type="InterPro" id="IPR002938">
    <property type="entry name" value="FAD-bd"/>
</dbReference>
<reference evidence="3 4" key="1">
    <citation type="submission" date="2020-07" db="EMBL/GenBank/DDBJ databases">
        <title>Sequencing the genomes of 1000 actinobacteria strains.</title>
        <authorList>
            <person name="Klenk H.-P."/>
        </authorList>
    </citation>
    <scope>NUCLEOTIDE SEQUENCE [LARGE SCALE GENOMIC DNA]</scope>
    <source>
        <strain evidence="3 4">DSM 19082</strain>
    </source>
</reference>
<dbReference type="PANTHER" id="PTHR43476:SF3">
    <property type="entry name" value="FAD-BINDING MONOOXYGENASE"/>
    <property type="match status" value="1"/>
</dbReference>
<dbReference type="InterPro" id="IPR050631">
    <property type="entry name" value="PheA/TfdB_FAD_monoxygenase"/>
</dbReference>
<feature type="domain" description="FAD-binding" evidence="2">
    <location>
        <begin position="7"/>
        <end position="349"/>
    </location>
</feature>
<dbReference type="EC" id="1.14.13.127" evidence="3"/>
<evidence type="ECO:0000313" key="4">
    <source>
        <dbReference type="Proteomes" id="UP000582231"/>
    </source>
</evidence>
<keyword evidence="4" id="KW-1185">Reference proteome</keyword>
<dbReference type="Pfam" id="PF01494">
    <property type="entry name" value="FAD_binding_3"/>
    <property type="match status" value="1"/>
</dbReference>
<dbReference type="GO" id="GO:0019622">
    <property type="term" value="P:3-(3-hydroxy)phenylpropionate catabolic process"/>
    <property type="evidence" value="ECO:0007669"/>
    <property type="project" value="TreeGrafter"/>
</dbReference>
<dbReference type="Gene3D" id="3.30.70.2450">
    <property type="match status" value="1"/>
</dbReference>
<proteinExistence type="predicted"/>
<dbReference type="InterPro" id="IPR036188">
    <property type="entry name" value="FAD/NAD-bd_sf"/>
</dbReference>
<gene>
    <name evidence="3" type="ORF">BJ958_003501</name>
</gene>
<dbReference type="EMBL" id="JACCBF010000001">
    <property type="protein sequence ID" value="NYD31955.1"/>
    <property type="molecule type" value="Genomic_DNA"/>
</dbReference>
<dbReference type="AlphaFoldDB" id="A0A852RLP3"/>
<dbReference type="PRINTS" id="PR00420">
    <property type="entry name" value="RNGMNOXGNASE"/>
</dbReference>
<dbReference type="GO" id="GO:0008688">
    <property type="term" value="F:3-(3-hydroxyphenyl)propionate hydroxylase activity"/>
    <property type="evidence" value="ECO:0007669"/>
    <property type="project" value="UniProtKB-EC"/>
</dbReference>
<evidence type="ECO:0000256" key="1">
    <source>
        <dbReference type="ARBA" id="ARBA00023002"/>
    </source>
</evidence>
<comment type="caution">
    <text evidence="3">The sequence shown here is derived from an EMBL/GenBank/DDBJ whole genome shotgun (WGS) entry which is preliminary data.</text>
</comment>
<dbReference type="GO" id="GO:0071949">
    <property type="term" value="F:FAD binding"/>
    <property type="evidence" value="ECO:0007669"/>
    <property type="project" value="InterPro"/>
</dbReference>
<dbReference type="NCBIfam" id="NF004829">
    <property type="entry name" value="PRK06183.1-3"/>
    <property type="match status" value="1"/>
</dbReference>
<dbReference type="Gene3D" id="3.50.50.60">
    <property type="entry name" value="FAD/NAD(P)-binding domain"/>
    <property type="match status" value="1"/>
</dbReference>
<dbReference type="RefSeq" id="WP_179728201.1">
    <property type="nucleotide sequence ID" value="NZ_BAABEF010000001.1"/>
</dbReference>
<keyword evidence="1 3" id="KW-0560">Oxidoreductase</keyword>
<accession>A0A852RLP3</accession>
<dbReference type="Proteomes" id="UP000582231">
    <property type="component" value="Unassembled WGS sequence"/>
</dbReference>
<name>A0A852RLP3_9ACTN</name>